<dbReference type="Gene3D" id="3.40.50.300">
    <property type="entry name" value="P-loop containing nucleotide triphosphate hydrolases"/>
    <property type="match status" value="1"/>
</dbReference>
<dbReference type="VEuPathDB" id="FungiDB:YALI0_B13662g"/>
<keyword evidence="11" id="KW-0378">Hydrolase</keyword>
<dbReference type="PROSITE" id="PS51421">
    <property type="entry name" value="RAS"/>
    <property type="match status" value="1"/>
</dbReference>
<dbReference type="RefSeq" id="XP_500848.1">
    <property type="nucleotide sequence ID" value="XM_500848.1"/>
</dbReference>
<name>A0A1D8N7P5_YARLL</name>
<dbReference type="SMART" id="SM00175">
    <property type="entry name" value="RAB"/>
    <property type="match status" value="1"/>
</dbReference>
<dbReference type="GO" id="GO:0032506">
    <property type="term" value="P:cytokinetic process"/>
    <property type="evidence" value="ECO:0007669"/>
    <property type="project" value="UniProtKB-ARBA"/>
</dbReference>
<reference evidence="11 13" key="2">
    <citation type="submission" date="2018-07" db="EMBL/GenBank/DDBJ databases">
        <title>Draft Genome Assemblies for Five Robust Yarrowia lipolytica Strains Exhibiting High Lipid Production and Pentose Sugar Utilization and Sugar Alcohol Secretion from Undetoxified Lignocellulosic Biomass Hydrolysates.</title>
        <authorList>
            <consortium name="DOE Joint Genome Institute"/>
            <person name="Walker C."/>
            <person name="Ryu S."/>
            <person name="Na H."/>
            <person name="Zane M."/>
            <person name="LaButti K."/>
            <person name="Lipzen A."/>
            <person name="Haridas S."/>
            <person name="Barry K."/>
            <person name="Grigoriev I.V."/>
            <person name="Quarterman J."/>
            <person name="Slininger P."/>
            <person name="Dien B."/>
            <person name="Trinh C.T."/>
        </authorList>
    </citation>
    <scope>NUCLEOTIDE SEQUENCE [LARGE SCALE GENOMIC DNA]</scope>
    <source>
        <strain evidence="11 13">YB392</strain>
    </source>
</reference>
<dbReference type="PRINTS" id="PR00449">
    <property type="entry name" value="RASTRNSFRMNG"/>
</dbReference>
<dbReference type="GO" id="GO:0016020">
    <property type="term" value="C:membrane"/>
    <property type="evidence" value="ECO:0007669"/>
    <property type="project" value="UniProtKB-SubCell"/>
</dbReference>
<keyword evidence="4" id="KW-0547">Nucleotide-binding</keyword>
<dbReference type="EMBL" id="KZ858973">
    <property type="protein sequence ID" value="RDW26832.1"/>
    <property type="molecule type" value="Genomic_DNA"/>
</dbReference>
<evidence type="ECO:0000313" key="11">
    <source>
        <dbReference type="EMBL" id="RDW26832.1"/>
    </source>
</evidence>
<organism evidence="10 12">
    <name type="scientific">Yarrowia lipolytica</name>
    <name type="common">Candida lipolytica</name>
    <dbReference type="NCBI Taxonomy" id="4952"/>
    <lineage>
        <taxon>Eukaryota</taxon>
        <taxon>Fungi</taxon>
        <taxon>Dikarya</taxon>
        <taxon>Ascomycota</taxon>
        <taxon>Saccharomycotina</taxon>
        <taxon>Dipodascomycetes</taxon>
        <taxon>Dipodascales</taxon>
        <taxon>Dipodascales incertae sedis</taxon>
        <taxon>Yarrowia</taxon>
    </lineage>
</organism>
<reference evidence="10 12" key="1">
    <citation type="journal article" date="2016" name="PLoS ONE">
        <title>Sequence Assembly of Yarrowia lipolytica Strain W29/CLIB89 Shows Transposable Element Diversity.</title>
        <authorList>
            <person name="Magnan C."/>
            <person name="Yu J."/>
            <person name="Chang I."/>
            <person name="Jahn E."/>
            <person name="Kanomata Y."/>
            <person name="Wu J."/>
            <person name="Zeller M."/>
            <person name="Oakes M."/>
            <person name="Baldi P."/>
            <person name="Sandmeyer S."/>
        </authorList>
    </citation>
    <scope>NUCLEOTIDE SEQUENCE [LARGE SCALE GENOMIC DNA]</scope>
    <source>
        <strain evidence="10">CLIB89</strain>
        <strain evidence="12">CLIB89(W29)</strain>
    </source>
</reference>
<dbReference type="OMA" id="YYRTSES"/>
<dbReference type="NCBIfam" id="TIGR00231">
    <property type="entry name" value="small_GTP"/>
    <property type="match status" value="1"/>
</dbReference>
<accession>A0A1D8N7P5</accession>
<dbReference type="OrthoDB" id="4031310at2759"/>
<proteinExistence type="inferred from homology"/>
<comment type="subcellular location">
    <subcellularLocation>
        <location evidence="1">Membrane</location>
    </subcellularLocation>
</comment>
<evidence type="ECO:0000313" key="10">
    <source>
        <dbReference type="EMBL" id="AOW01656.1"/>
    </source>
</evidence>
<evidence type="ECO:0000256" key="9">
    <source>
        <dbReference type="SAM" id="MobiDB-lite"/>
    </source>
</evidence>
<evidence type="ECO:0000256" key="5">
    <source>
        <dbReference type="ARBA" id="ARBA00023134"/>
    </source>
</evidence>
<dbReference type="SMART" id="SM00176">
    <property type="entry name" value="RAN"/>
    <property type="match status" value="1"/>
</dbReference>
<evidence type="ECO:0000256" key="3">
    <source>
        <dbReference type="ARBA" id="ARBA00022481"/>
    </source>
</evidence>
<dbReference type="InterPro" id="IPR003578">
    <property type="entry name" value="Small_GTPase_Rho"/>
</dbReference>
<evidence type="ECO:0000256" key="2">
    <source>
        <dbReference type="ARBA" id="ARBA00010142"/>
    </source>
</evidence>
<dbReference type="EMBL" id="CP017554">
    <property type="protein sequence ID" value="AOW01656.1"/>
    <property type="molecule type" value="Genomic_DNA"/>
</dbReference>
<dbReference type="PANTHER" id="PTHR24072">
    <property type="entry name" value="RHO FAMILY GTPASE"/>
    <property type="match status" value="1"/>
</dbReference>
<evidence type="ECO:0000256" key="8">
    <source>
        <dbReference type="ARBA" id="ARBA00023289"/>
    </source>
</evidence>
<dbReference type="GO" id="GO:0003924">
    <property type="term" value="F:GTPase activity"/>
    <property type="evidence" value="ECO:0007669"/>
    <property type="project" value="InterPro"/>
</dbReference>
<dbReference type="GO" id="GO:0007264">
    <property type="term" value="P:small GTPase-mediated signal transduction"/>
    <property type="evidence" value="ECO:0007669"/>
    <property type="project" value="InterPro"/>
</dbReference>
<evidence type="ECO:0000313" key="12">
    <source>
        <dbReference type="Proteomes" id="UP000182444"/>
    </source>
</evidence>
<dbReference type="GO" id="GO:0005525">
    <property type="term" value="F:GTP binding"/>
    <property type="evidence" value="ECO:0007669"/>
    <property type="project" value="UniProtKB-KW"/>
</dbReference>
<dbReference type="AlphaFoldDB" id="A0A1D8N7P5"/>
<evidence type="ECO:0000256" key="4">
    <source>
        <dbReference type="ARBA" id="ARBA00022741"/>
    </source>
</evidence>
<dbReference type="SMART" id="SM00174">
    <property type="entry name" value="RHO"/>
    <property type="match status" value="1"/>
</dbReference>
<evidence type="ECO:0000256" key="7">
    <source>
        <dbReference type="ARBA" id="ARBA00023288"/>
    </source>
</evidence>
<dbReference type="InterPro" id="IPR001806">
    <property type="entry name" value="Small_GTPase"/>
</dbReference>
<keyword evidence="7" id="KW-0449">Lipoprotein</keyword>
<dbReference type="Pfam" id="PF00071">
    <property type="entry name" value="Ras"/>
    <property type="match status" value="1"/>
</dbReference>
<comment type="similarity">
    <text evidence="2">Belongs to the small GTPase superfamily. Rho family.</text>
</comment>
<dbReference type="SUPFAM" id="SSF52540">
    <property type="entry name" value="P-loop containing nucleoside triphosphate hydrolases"/>
    <property type="match status" value="1"/>
</dbReference>
<dbReference type="eggNOG" id="KOG0393">
    <property type="taxonomic scope" value="Eukaryota"/>
</dbReference>
<dbReference type="Proteomes" id="UP000182444">
    <property type="component" value="Chromosome 1B"/>
</dbReference>
<evidence type="ECO:0000256" key="6">
    <source>
        <dbReference type="ARBA" id="ARBA00023136"/>
    </source>
</evidence>
<dbReference type="Proteomes" id="UP000256601">
    <property type="component" value="Unassembled WGS sequence"/>
</dbReference>
<dbReference type="PROSITE" id="PS51419">
    <property type="entry name" value="RAB"/>
    <property type="match status" value="1"/>
</dbReference>
<dbReference type="SMART" id="SM00173">
    <property type="entry name" value="RAS"/>
    <property type="match status" value="1"/>
</dbReference>
<protein>
    <submittedName>
        <fullName evidence="11">P-loop containing nucleoside triphosphate hydrolase protein</fullName>
    </submittedName>
</protein>
<gene>
    <name evidence="11" type="ORF">B0I71DRAFT_130219</name>
    <name evidence="10" type="ORF">YALI1_B18190g</name>
</gene>
<keyword evidence="5" id="KW-0342">GTP-binding</keyword>
<dbReference type="VEuPathDB" id="FungiDB:YALI1_B18190g"/>
<sequence length="264" mass="29164">MSSLKRLSYYRTSESANPSSFEFIETAESAQPDVHIKVVVVGDGGCGKTCLLVSYSQGVFPERYIPTVFENYITTLKGPKGEIIELALWDTAGQEEYDRLRPLSYPDVDVLLVCYSVDSPSSFENVAEKWFPEVTHFCPDTPVVLVCLKTDLRADSTSAHYLKAQGLSHITPTQGKSMAQRLGVYKYMECSSKDMSGVREVFAVAMGAVLKEKGRSKRTKPVRSQSKGAAAAAASATRPKLQSRPASEPIEKKKKKKRHQCLVL</sequence>
<evidence type="ECO:0000313" key="13">
    <source>
        <dbReference type="Proteomes" id="UP000256601"/>
    </source>
</evidence>
<dbReference type="KEGG" id="yli:2907310"/>
<dbReference type="GeneID" id="2907310"/>
<keyword evidence="3" id="KW-0488">Methylation</keyword>
<keyword evidence="6" id="KW-0472">Membrane</keyword>
<dbReference type="CDD" id="cd04132">
    <property type="entry name" value="Rho4_like"/>
    <property type="match status" value="1"/>
</dbReference>
<dbReference type="InterPro" id="IPR005225">
    <property type="entry name" value="Small_GTP-bd"/>
</dbReference>
<dbReference type="PROSITE" id="PS51420">
    <property type="entry name" value="RHO"/>
    <property type="match status" value="1"/>
</dbReference>
<keyword evidence="8" id="KW-0636">Prenylation</keyword>
<evidence type="ECO:0000256" key="1">
    <source>
        <dbReference type="ARBA" id="ARBA00004370"/>
    </source>
</evidence>
<dbReference type="InterPro" id="IPR027417">
    <property type="entry name" value="P-loop_NTPase"/>
</dbReference>
<dbReference type="FunFam" id="3.40.50.300:FF:000678">
    <property type="entry name" value="Rho GTPase Rho4"/>
    <property type="match status" value="1"/>
</dbReference>
<feature type="region of interest" description="Disordered" evidence="9">
    <location>
        <begin position="213"/>
        <end position="264"/>
    </location>
</feature>
<feature type="compositionally biased region" description="Basic residues" evidence="9">
    <location>
        <begin position="252"/>
        <end position="264"/>
    </location>
</feature>